<dbReference type="Proteomes" id="UP001081283">
    <property type="component" value="Unassembled WGS sequence"/>
</dbReference>
<keyword evidence="2" id="KW-0808">Transferase</keyword>
<keyword evidence="4" id="KW-0812">Transmembrane</keyword>
<evidence type="ECO:0000313" key="6">
    <source>
        <dbReference type="Proteomes" id="UP001081283"/>
    </source>
</evidence>
<protein>
    <recommendedName>
        <fullName evidence="7">Trans-aconitate methyltransferase</fullName>
    </recommendedName>
</protein>
<proteinExistence type="predicted"/>
<keyword evidence="3" id="KW-0949">S-adenosyl-L-methionine</keyword>
<dbReference type="Gene3D" id="3.40.50.150">
    <property type="entry name" value="Vaccinia Virus protein VP39"/>
    <property type="match status" value="1"/>
</dbReference>
<organism evidence="5 6">
    <name type="scientific">Hoeflea ulvae</name>
    <dbReference type="NCBI Taxonomy" id="2983764"/>
    <lineage>
        <taxon>Bacteria</taxon>
        <taxon>Pseudomonadati</taxon>
        <taxon>Pseudomonadota</taxon>
        <taxon>Alphaproteobacteria</taxon>
        <taxon>Hyphomicrobiales</taxon>
        <taxon>Rhizobiaceae</taxon>
        <taxon>Hoeflea</taxon>
    </lineage>
</organism>
<evidence type="ECO:0000256" key="4">
    <source>
        <dbReference type="SAM" id="Phobius"/>
    </source>
</evidence>
<keyword evidence="1" id="KW-0489">Methyltransferase</keyword>
<dbReference type="RefSeq" id="WP_267612632.1">
    <property type="nucleotide sequence ID" value="NZ_JAOVZQ010000001.1"/>
</dbReference>
<dbReference type="EMBL" id="JAOVZQ010000001">
    <property type="protein sequence ID" value="MCY0094701.1"/>
    <property type="molecule type" value="Genomic_DNA"/>
</dbReference>
<feature type="transmembrane region" description="Helical" evidence="4">
    <location>
        <begin position="73"/>
        <end position="94"/>
    </location>
</feature>
<evidence type="ECO:0000256" key="1">
    <source>
        <dbReference type="ARBA" id="ARBA00022603"/>
    </source>
</evidence>
<dbReference type="SUPFAM" id="SSF53335">
    <property type="entry name" value="S-adenosyl-L-methionine-dependent methyltransferases"/>
    <property type="match status" value="1"/>
</dbReference>
<dbReference type="PROSITE" id="PS51257">
    <property type="entry name" value="PROKAR_LIPOPROTEIN"/>
    <property type="match status" value="1"/>
</dbReference>
<keyword evidence="4" id="KW-0472">Membrane</keyword>
<evidence type="ECO:0000313" key="5">
    <source>
        <dbReference type="EMBL" id="MCY0094701.1"/>
    </source>
</evidence>
<reference evidence="5" key="1">
    <citation type="submission" date="2022-10" db="EMBL/GenBank/DDBJ databases">
        <title>Hoeflea sp. J2-29, isolated from marine algae.</title>
        <authorList>
            <person name="Kristyanto S."/>
            <person name="Kim J.M."/>
            <person name="Jeon C.O."/>
        </authorList>
    </citation>
    <scope>NUCLEOTIDE SEQUENCE</scope>
    <source>
        <strain evidence="5">J2-29</strain>
    </source>
</reference>
<feature type="transmembrane region" description="Helical" evidence="4">
    <location>
        <begin position="40"/>
        <end position="61"/>
    </location>
</feature>
<evidence type="ECO:0008006" key="7">
    <source>
        <dbReference type="Google" id="ProtNLM"/>
    </source>
</evidence>
<keyword evidence="6" id="KW-1185">Reference proteome</keyword>
<dbReference type="InterPro" id="IPR029063">
    <property type="entry name" value="SAM-dependent_MTases_sf"/>
</dbReference>
<dbReference type="InterPro" id="IPR026170">
    <property type="entry name" value="FAM173A/B"/>
</dbReference>
<gene>
    <name evidence="5" type="ORF">OEG82_11765</name>
</gene>
<sequence>MSFVVRHILPWIKVVLSQALGLGCLFLARDYLAGNAIISLLLVGVTASLAGRVLGLSVYWIPIQLLLPFALVYSNVIPAWLYLTGFVLCALVFWNSATGQVPLYLTNTKTWAAIQALAKEAGAKTFIDLGSGSGGGVVFLARALPDLQVTGVETAPLVYLMSKLRVAIFAPANATIRYRNIWQEDLGGYDLVYCFLSPVPMPEMYRKARSEMRPGTLFVSNSFTVPGHPPDRTIDVADGRKTRLHVWKM</sequence>
<dbReference type="PANTHER" id="PTHR13610">
    <property type="entry name" value="METHYLTRANSFERASE DOMAIN-CONTAINING PROTEIN"/>
    <property type="match status" value="1"/>
</dbReference>
<comment type="caution">
    <text evidence="5">The sequence shown here is derived from an EMBL/GenBank/DDBJ whole genome shotgun (WGS) entry which is preliminary data.</text>
</comment>
<name>A0ABT3YFR8_9HYPH</name>
<accession>A0ABT3YFR8</accession>
<feature type="transmembrane region" description="Helical" evidence="4">
    <location>
        <begin position="12"/>
        <end position="28"/>
    </location>
</feature>
<evidence type="ECO:0000256" key="3">
    <source>
        <dbReference type="ARBA" id="ARBA00022691"/>
    </source>
</evidence>
<evidence type="ECO:0000256" key="2">
    <source>
        <dbReference type="ARBA" id="ARBA00022679"/>
    </source>
</evidence>
<dbReference type="PANTHER" id="PTHR13610:SF9">
    <property type="entry name" value="FI06469P"/>
    <property type="match status" value="1"/>
</dbReference>
<keyword evidence="4" id="KW-1133">Transmembrane helix</keyword>